<evidence type="ECO:0000256" key="2">
    <source>
        <dbReference type="SAM" id="MobiDB-lite"/>
    </source>
</evidence>
<feature type="coiled-coil region" evidence="1">
    <location>
        <begin position="547"/>
        <end position="599"/>
    </location>
</feature>
<dbReference type="InterPro" id="IPR025757">
    <property type="entry name" value="MIP1_Leuzipper"/>
</dbReference>
<evidence type="ECO:0000259" key="4">
    <source>
        <dbReference type="Pfam" id="PF14389"/>
    </source>
</evidence>
<keyword evidence="6" id="KW-1185">Reference proteome</keyword>
<feature type="compositionally biased region" description="Basic and acidic residues" evidence="2">
    <location>
        <begin position="515"/>
        <end position="527"/>
    </location>
</feature>
<keyword evidence="1" id="KW-0175">Coiled coil</keyword>
<feature type="domain" description="DUF547" evidence="3">
    <location>
        <begin position="305"/>
        <end position="438"/>
    </location>
</feature>
<feature type="domain" description="Ternary complex factor MIP1 leucine-zipper" evidence="4">
    <location>
        <begin position="12"/>
        <end position="90"/>
    </location>
</feature>
<dbReference type="Pfam" id="PF14389">
    <property type="entry name" value="Lzipper-MIP1"/>
    <property type="match status" value="1"/>
</dbReference>
<dbReference type="Proteomes" id="UP001634393">
    <property type="component" value="Unassembled WGS sequence"/>
</dbReference>
<evidence type="ECO:0008006" key="7">
    <source>
        <dbReference type="Google" id="ProtNLM"/>
    </source>
</evidence>
<feature type="region of interest" description="Disordered" evidence="2">
    <location>
        <begin position="515"/>
        <end position="542"/>
    </location>
</feature>
<reference evidence="5 6" key="1">
    <citation type="submission" date="2024-12" db="EMBL/GenBank/DDBJ databases">
        <title>The unique morphological basis and parallel evolutionary history of personate flowers in Penstemon.</title>
        <authorList>
            <person name="Depatie T.H."/>
            <person name="Wessinger C.A."/>
        </authorList>
    </citation>
    <scope>NUCLEOTIDE SEQUENCE [LARGE SCALE GENOMIC DNA]</scope>
    <source>
        <strain evidence="5">WTNN_2</strain>
        <tissue evidence="5">Leaf</tissue>
    </source>
</reference>
<proteinExistence type="predicted"/>
<dbReference type="InterPro" id="IPR006869">
    <property type="entry name" value="DUF547"/>
</dbReference>
<dbReference type="PANTHER" id="PTHR23054">
    <property type="entry name" value="TERNARY COMPLEX FACTOR MIP1, LEUCINE-ZIPPER-RELATED"/>
    <property type="match status" value="1"/>
</dbReference>
<evidence type="ECO:0000313" key="5">
    <source>
        <dbReference type="EMBL" id="KAL3843481.1"/>
    </source>
</evidence>
<name>A0ABD3U3S3_9LAMI</name>
<comment type="caution">
    <text evidence="5">The sequence shown here is derived from an EMBL/GenBank/DDBJ whole genome shotgun (WGS) entry which is preliminary data.</text>
</comment>
<dbReference type="Pfam" id="PF04784">
    <property type="entry name" value="DUF547"/>
    <property type="match status" value="1"/>
</dbReference>
<sequence>MGHLKKRPQSPKEAQILLKEEILKLEKELESQTVVRFALEKAMNCQPLVDDPTYKSLSEPAENLIKEIALLELEVVYLEKYLLSMYRRSFAKRVNEKPKSNTETPNWNFTEVSKSNLASVNEESTDMKYNEILEAEVALVDTGIYRSHSSLSQHSACSFRSSFPFEGAAVHVDSYHSLPLSMLERAQNATSNDSLEEYLGSNFPDRDWETPNWLSEEIIKCISTIYCHLSDPPLMNRGFNSVSHSSPPTRFSFDCEESEEFSGTLFTMVEIQGIDRDPQKLNAVEDLLDNFRFLISRLEQVDPGKLKHDEKLAFWINIHNALVMHAFLVYGIPHGNMKRISLALKAAYNIGGHTVSVERIQSSILRCRLPRPSQWLHSLFFPKSKFKAGDPRKTYAIKHPEPHLHFALCSGCKSDAAVRIYTSRKVLQELEMAKEEYIQMNIRLHKEQRLLIPKIVEYFVKEMGLSPRVRRVLARKQQSWQHPMDADRIGLILAKTSELRSKIINCIHTTSFNGEKEVKASESKESEAIPYSQNQEGDDEEEEAEILLNIKDALESLEGQLSSLQALQQQQWYEKEAALAEIEHSQKKLLKELKEYKGKDLEVIHEAISFASETEETNDLLLPPYPSRPSLPENGYLQSFPSTCKFTQNGTTNFHESERSDQIQNGPFQRVKSLVGTTAKAALTVVGVIAILSLAGYEPRLRKRGDHSFKLLDFFQLQTSNSETGNRAECPPGKVPVIENGETRCVVKERVEVPFESVVVATPNVSYGCG</sequence>
<evidence type="ECO:0000259" key="3">
    <source>
        <dbReference type="Pfam" id="PF04784"/>
    </source>
</evidence>
<accession>A0ABD3U3S3</accession>
<dbReference type="AlphaFoldDB" id="A0ABD3U3S3"/>
<dbReference type="EMBL" id="JBJXBP010000002">
    <property type="protein sequence ID" value="KAL3843481.1"/>
    <property type="molecule type" value="Genomic_DNA"/>
</dbReference>
<gene>
    <name evidence="5" type="ORF">ACJIZ3_000884</name>
</gene>
<dbReference type="PANTHER" id="PTHR23054:SF20">
    <property type="entry name" value="DUF547 DOMAIN-CONTAINING PROTEIN"/>
    <property type="match status" value="1"/>
</dbReference>
<organism evidence="5 6">
    <name type="scientific">Penstemon smallii</name>
    <dbReference type="NCBI Taxonomy" id="265156"/>
    <lineage>
        <taxon>Eukaryota</taxon>
        <taxon>Viridiplantae</taxon>
        <taxon>Streptophyta</taxon>
        <taxon>Embryophyta</taxon>
        <taxon>Tracheophyta</taxon>
        <taxon>Spermatophyta</taxon>
        <taxon>Magnoliopsida</taxon>
        <taxon>eudicotyledons</taxon>
        <taxon>Gunneridae</taxon>
        <taxon>Pentapetalae</taxon>
        <taxon>asterids</taxon>
        <taxon>lamiids</taxon>
        <taxon>Lamiales</taxon>
        <taxon>Plantaginaceae</taxon>
        <taxon>Cheloneae</taxon>
        <taxon>Penstemon</taxon>
    </lineage>
</organism>
<protein>
    <recommendedName>
        <fullName evidence="7">DUF547 domain-containing protein</fullName>
    </recommendedName>
</protein>
<evidence type="ECO:0000256" key="1">
    <source>
        <dbReference type="SAM" id="Coils"/>
    </source>
</evidence>
<evidence type="ECO:0000313" key="6">
    <source>
        <dbReference type="Proteomes" id="UP001634393"/>
    </source>
</evidence>